<evidence type="ECO:0000256" key="3">
    <source>
        <dbReference type="ARBA" id="ARBA00010763"/>
    </source>
</evidence>
<dbReference type="PANTHER" id="PTHR10192:SF5">
    <property type="entry name" value="GEPHYRIN"/>
    <property type="match status" value="1"/>
</dbReference>
<dbReference type="InterPro" id="IPR036135">
    <property type="entry name" value="MoeA_linker/N_sf"/>
</dbReference>
<accession>A0A5B8VEL0</accession>
<dbReference type="Pfam" id="PF03454">
    <property type="entry name" value="MoeA_C"/>
    <property type="match status" value="1"/>
</dbReference>
<dbReference type="SUPFAM" id="SSF53218">
    <property type="entry name" value="Molybdenum cofactor biosynthesis proteins"/>
    <property type="match status" value="1"/>
</dbReference>
<comment type="catalytic activity">
    <reaction evidence="5">
        <text>adenylyl-molybdopterin + molybdate = Mo-molybdopterin + AMP + H(+)</text>
        <dbReference type="Rhea" id="RHEA:35047"/>
        <dbReference type="ChEBI" id="CHEBI:15378"/>
        <dbReference type="ChEBI" id="CHEBI:36264"/>
        <dbReference type="ChEBI" id="CHEBI:62727"/>
        <dbReference type="ChEBI" id="CHEBI:71302"/>
        <dbReference type="ChEBI" id="CHEBI:456215"/>
        <dbReference type="EC" id="2.10.1.1"/>
    </reaction>
</comment>
<dbReference type="Pfam" id="PF00994">
    <property type="entry name" value="MoCF_biosynth"/>
    <property type="match status" value="1"/>
</dbReference>
<dbReference type="InterPro" id="IPR008284">
    <property type="entry name" value="MoCF_biosynth_CS"/>
</dbReference>
<dbReference type="EMBL" id="CP042435">
    <property type="protein sequence ID" value="QEC69977.1"/>
    <property type="molecule type" value="Genomic_DNA"/>
</dbReference>
<dbReference type="GO" id="GO:0061599">
    <property type="term" value="F:molybdopterin molybdotransferase activity"/>
    <property type="evidence" value="ECO:0007669"/>
    <property type="project" value="UniProtKB-UniRule"/>
</dbReference>
<dbReference type="NCBIfam" id="TIGR00177">
    <property type="entry name" value="molyb_syn"/>
    <property type="match status" value="1"/>
</dbReference>
<evidence type="ECO:0000313" key="8">
    <source>
        <dbReference type="EMBL" id="QEC69977.1"/>
    </source>
</evidence>
<comment type="pathway">
    <text evidence="2 6">Cofactor biosynthesis; molybdopterin biosynthesis.</text>
</comment>
<protein>
    <recommendedName>
        <fullName evidence="6">Molybdopterin molybdenumtransferase</fullName>
        <ecNumber evidence="6">2.10.1.1</ecNumber>
    </recommendedName>
</protein>
<dbReference type="PROSITE" id="PS01079">
    <property type="entry name" value="MOCF_BIOSYNTHESIS_2"/>
    <property type="match status" value="1"/>
</dbReference>
<keyword evidence="6" id="KW-0460">Magnesium</keyword>
<keyword evidence="6" id="KW-0500">Molybdenum</keyword>
<evidence type="ECO:0000256" key="6">
    <source>
        <dbReference type="RuleBase" id="RU365090"/>
    </source>
</evidence>
<dbReference type="InterPro" id="IPR005111">
    <property type="entry name" value="MoeA_C_domain_IV"/>
</dbReference>
<keyword evidence="4 6" id="KW-0501">Molybdenum cofactor biosynthesis</keyword>
<keyword evidence="9" id="KW-1185">Reference proteome</keyword>
<dbReference type="Gene3D" id="3.90.105.10">
    <property type="entry name" value="Molybdopterin biosynthesis moea protein, domain 2"/>
    <property type="match status" value="1"/>
</dbReference>
<dbReference type="SUPFAM" id="SSF63882">
    <property type="entry name" value="MoeA N-terminal region -like"/>
    <property type="match status" value="1"/>
</dbReference>
<dbReference type="GO" id="GO:0005829">
    <property type="term" value="C:cytosol"/>
    <property type="evidence" value="ECO:0007669"/>
    <property type="project" value="TreeGrafter"/>
</dbReference>
<evidence type="ECO:0000256" key="4">
    <source>
        <dbReference type="ARBA" id="ARBA00023150"/>
    </source>
</evidence>
<name>A0A5B8VEL0_9BACT</name>
<dbReference type="Gene3D" id="3.40.980.10">
    <property type="entry name" value="MoaB/Mog-like domain"/>
    <property type="match status" value="1"/>
</dbReference>
<evidence type="ECO:0000259" key="7">
    <source>
        <dbReference type="SMART" id="SM00852"/>
    </source>
</evidence>
<feature type="domain" description="MoaB/Mog" evidence="7">
    <location>
        <begin position="178"/>
        <end position="317"/>
    </location>
</feature>
<dbReference type="Gene3D" id="2.170.190.11">
    <property type="entry name" value="Molybdopterin biosynthesis moea protein, domain 3"/>
    <property type="match status" value="1"/>
</dbReference>
<dbReference type="InterPro" id="IPR038987">
    <property type="entry name" value="MoeA-like"/>
</dbReference>
<dbReference type="InterPro" id="IPR001453">
    <property type="entry name" value="MoaB/Mog_dom"/>
</dbReference>
<comment type="function">
    <text evidence="1 6">Catalyzes the insertion of molybdate into adenylated molybdopterin with the concomitant release of AMP.</text>
</comment>
<dbReference type="GO" id="GO:0006777">
    <property type="term" value="P:Mo-molybdopterin cofactor biosynthetic process"/>
    <property type="evidence" value="ECO:0007669"/>
    <property type="project" value="UniProtKB-UniRule"/>
</dbReference>
<dbReference type="Pfam" id="PF03453">
    <property type="entry name" value="MoeA_N"/>
    <property type="match status" value="1"/>
</dbReference>
<dbReference type="OrthoDB" id="9804758at2"/>
<evidence type="ECO:0000256" key="5">
    <source>
        <dbReference type="ARBA" id="ARBA00047317"/>
    </source>
</evidence>
<dbReference type="PANTHER" id="PTHR10192">
    <property type="entry name" value="MOLYBDOPTERIN BIOSYNTHESIS PROTEIN"/>
    <property type="match status" value="1"/>
</dbReference>
<gene>
    <name evidence="8" type="ORF">FRZ67_22745</name>
</gene>
<keyword evidence="6" id="KW-0479">Metal-binding</keyword>
<dbReference type="GO" id="GO:0046872">
    <property type="term" value="F:metal ion binding"/>
    <property type="evidence" value="ECO:0007669"/>
    <property type="project" value="UniProtKB-UniRule"/>
</dbReference>
<dbReference type="UniPathway" id="UPA00344"/>
<dbReference type="SMART" id="SM00852">
    <property type="entry name" value="MoCF_biosynth"/>
    <property type="match status" value="1"/>
</dbReference>
<evidence type="ECO:0000256" key="1">
    <source>
        <dbReference type="ARBA" id="ARBA00002901"/>
    </source>
</evidence>
<dbReference type="SUPFAM" id="SSF63867">
    <property type="entry name" value="MoeA C-terminal domain-like"/>
    <property type="match status" value="1"/>
</dbReference>
<keyword evidence="6 8" id="KW-0808">Transferase</keyword>
<comment type="similarity">
    <text evidence="3 6">Belongs to the MoeA family.</text>
</comment>
<sequence length="404" mass="45599">MKMVTVEQAEKIVLAQIKDYGTEQMYFENALGRVLAEDVKADRDLPPYDRVTMDGIAIQFESFEKGNYSFKIIGTQAAGDTPIEITNFDECVEIMTGAALPSTTDTVIRYEDLNIKDGIATVTINTVTKNQSIHFRGRDKKQNEVVVKANQVVSPVIIQMTAAVGKDKLLVKKLPKVVIISSGDELIKVNETPTPYQIRKSNNYTIKAALQQYRINAEMIHIPDDAEITRKEIEKCLQQYDVIILSGGVSEGKFDYIPKALETCGVEKLFHKVQQRPGKPFWFGKHNNGVLVYAFPGNPVSTFMCLHRYFLLWLEQSLNIVKEPMYAQLNKDFVFNPALQYFLQVQLTINNNGTLLATPVEGNGSGDFANLLGTDAFMELPLEQNKFTKGEVYRIWQFSLASKW</sequence>
<organism evidence="8 9">
    <name type="scientific">Panacibacter ginsenosidivorans</name>
    <dbReference type="NCBI Taxonomy" id="1813871"/>
    <lineage>
        <taxon>Bacteria</taxon>
        <taxon>Pseudomonadati</taxon>
        <taxon>Bacteroidota</taxon>
        <taxon>Chitinophagia</taxon>
        <taxon>Chitinophagales</taxon>
        <taxon>Chitinophagaceae</taxon>
        <taxon>Panacibacter</taxon>
    </lineage>
</organism>
<dbReference type="InterPro" id="IPR036688">
    <property type="entry name" value="MoeA_C_domain_IV_sf"/>
</dbReference>
<evidence type="ECO:0000313" key="9">
    <source>
        <dbReference type="Proteomes" id="UP000321533"/>
    </source>
</evidence>
<dbReference type="Proteomes" id="UP000321533">
    <property type="component" value="Chromosome"/>
</dbReference>
<dbReference type="InterPro" id="IPR005110">
    <property type="entry name" value="MoeA_linker/N"/>
</dbReference>
<proteinExistence type="inferred from homology"/>
<comment type="cofactor">
    <cofactor evidence="6">
        <name>Mg(2+)</name>
        <dbReference type="ChEBI" id="CHEBI:18420"/>
    </cofactor>
</comment>
<evidence type="ECO:0000256" key="2">
    <source>
        <dbReference type="ARBA" id="ARBA00005046"/>
    </source>
</evidence>
<dbReference type="AlphaFoldDB" id="A0A5B8VEL0"/>
<reference evidence="8 9" key="1">
    <citation type="journal article" date="2016" name="Int. J. Syst. Evol. Microbiol.">
        <title>Panacibacter ginsenosidivorans gen. nov., sp. nov., with ginsenoside converting activity isolated from soil of a ginseng field.</title>
        <authorList>
            <person name="Siddiqi M.Z."/>
            <person name="Muhammad Shafi S."/>
            <person name="Choi K.D."/>
            <person name="Im W.T."/>
        </authorList>
    </citation>
    <scope>NUCLEOTIDE SEQUENCE [LARGE SCALE GENOMIC DNA]</scope>
    <source>
        <strain evidence="8 9">Gsoil1550</strain>
    </source>
</reference>
<dbReference type="KEGG" id="pgin:FRZ67_22745"/>
<dbReference type="InterPro" id="IPR036425">
    <property type="entry name" value="MoaB/Mog-like_dom_sf"/>
</dbReference>
<dbReference type="EC" id="2.10.1.1" evidence="6"/>
<dbReference type="Gene3D" id="2.40.340.10">
    <property type="entry name" value="MoeA, C-terminal, domain IV"/>
    <property type="match status" value="1"/>
</dbReference>
<dbReference type="CDD" id="cd00887">
    <property type="entry name" value="MoeA"/>
    <property type="match status" value="1"/>
</dbReference>